<keyword evidence="3" id="KW-1185">Reference proteome</keyword>
<dbReference type="RefSeq" id="WP_146406219.1">
    <property type="nucleotide sequence ID" value="NZ_SJPU01000001.1"/>
</dbReference>
<dbReference type="SUPFAM" id="SSF140566">
    <property type="entry name" value="FlgN-like"/>
    <property type="match status" value="1"/>
</dbReference>
<dbReference type="InterPro" id="IPR036679">
    <property type="entry name" value="FlgN-like_sf"/>
</dbReference>
<reference evidence="2 3" key="1">
    <citation type="journal article" date="2020" name="Antonie Van Leeuwenhoek">
        <title>Rhodopirellula heiligendammensis sp. nov., Rhodopirellula pilleata sp. nov., and Rhodopirellula solitaria sp. nov. isolated from natural or artificial marine surfaces in Northern Germany and California, USA, and emended description of the genus Rhodopirellula.</title>
        <authorList>
            <person name="Kallscheuer N."/>
            <person name="Wiegand S."/>
            <person name="Jogler M."/>
            <person name="Boedeker C."/>
            <person name="Peeters S.H."/>
            <person name="Rast P."/>
            <person name="Heuer A."/>
            <person name="Jetten M.S.M."/>
            <person name="Rohde M."/>
            <person name="Jogler C."/>
        </authorList>
    </citation>
    <scope>NUCLEOTIDE SEQUENCE [LARGE SCALE GENOMIC DNA]</scope>
    <source>
        <strain evidence="2 3">Poly21</strain>
    </source>
</reference>
<dbReference type="EMBL" id="SJPU01000001">
    <property type="protein sequence ID" value="TWU19393.1"/>
    <property type="molecule type" value="Genomic_DNA"/>
</dbReference>
<organism evidence="2 3">
    <name type="scientific">Allorhodopirellula heiligendammensis</name>
    <dbReference type="NCBI Taxonomy" id="2714739"/>
    <lineage>
        <taxon>Bacteria</taxon>
        <taxon>Pseudomonadati</taxon>
        <taxon>Planctomycetota</taxon>
        <taxon>Planctomycetia</taxon>
        <taxon>Pirellulales</taxon>
        <taxon>Pirellulaceae</taxon>
        <taxon>Allorhodopirellula</taxon>
    </lineage>
</organism>
<evidence type="ECO:0008006" key="4">
    <source>
        <dbReference type="Google" id="ProtNLM"/>
    </source>
</evidence>
<sequence length="140" mass="16098">MTELEPMIENRHELLAELLELTKRQELVIASGHMNELMRLLSDKQLCVERLLAVTRKLERNVASHHPPPEVSDRHRRLHRECDAMHRELISRELVCEKNLAQLRGTLNSDEKGRQSISGYSRPSPPPSLRGDHLDLSSEA</sequence>
<evidence type="ECO:0000313" key="2">
    <source>
        <dbReference type="EMBL" id="TWU19393.1"/>
    </source>
</evidence>
<name>A0A5C6C4C6_9BACT</name>
<feature type="region of interest" description="Disordered" evidence="1">
    <location>
        <begin position="105"/>
        <end position="140"/>
    </location>
</feature>
<protein>
    <recommendedName>
        <fullName evidence="4">FlgN protein</fullName>
    </recommendedName>
</protein>
<feature type="compositionally biased region" description="Basic and acidic residues" evidence="1">
    <location>
        <begin position="130"/>
        <end position="140"/>
    </location>
</feature>
<dbReference type="GO" id="GO:0044780">
    <property type="term" value="P:bacterial-type flagellum assembly"/>
    <property type="evidence" value="ECO:0007669"/>
    <property type="project" value="InterPro"/>
</dbReference>
<proteinExistence type="predicted"/>
<comment type="caution">
    <text evidence="2">The sequence shown here is derived from an EMBL/GenBank/DDBJ whole genome shotgun (WGS) entry which is preliminary data.</text>
</comment>
<dbReference type="AlphaFoldDB" id="A0A5C6C4C6"/>
<gene>
    <name evidence="2" type="ORF">Poly21_15660</name>
</gene>
<evidence type="ECO:0000313" key="3">
    <source>
        <dbReference type="Proteomes" id="UP000319908"/>
    </source>
</evidence>
<dbReference type="OrthoDB" id="279547at2"/>
<accession>A0A5C6C4C6</accession>
<evidence type="ECO:0000256" key="1">
    <source>
        <dbReference type="SAM" id="MobiDB-lite"/>
    </source>
</evidence>
<dbReference type="Proteomes" id="UP000319908">
    <property type="component" value="Unassembled WGS sequence"/>
</dbReference>